<evidence type="ECO:0000259" key="3">
    <source>
        <dbReference type="Pfam" id="PF01571"/>
    </source>
</evidence>
<protein>
    <submittedName>
        <fullName evidence="5">Transferase, chloroplastic</fullName>
    </submittedName>
</protein>
<evidence type="ECO:0000259" key="4">
    <source>
        <dbReference type="Pfam" id="PF08669"/>
    </source>
</evidence>
<keyword evidence="5" id="KW-0808">Transferase</keyword>
<evidence type="ECO:0000313" key="5">
    <source>
        <dbReference type="EMBL" id="KAL1539187.1"/>
    </source>
</evidence>
<dbReference type="FunFam" id="3.30.1360.120:FF:000021">
    <property type="entry name" value="Slr0635 protein"/>
    <property type="match status" value="1"/>
</dbReference>
<comment type="similarity">
    <text evidence="1">Belongs to the GcvT family.</text>
</comment>
<dbReference type="InterPro" id="IPR027266">
    <property type="entry name" value="TrmE/GcvT-like"/>
</dbReference>
<proteinExistence type="inferred from homology"/>
<dbReference type="Pfam" id="PF08669">
    <property type="entry name" value="GCV_T_C"/>
    <property type="match status" value="1"/>
</dbReference>
<dbReference type="EMBL" id="JBEAFC010000010">
    <property type="protein sequence ID" value="KAL1539187.1"/>
    <property type="molecule type" value="Genomic_DNA"/>
</dbReference>
<reference evidence="5 6" key="1">
    <citation type="submission" date="2024-06" db="EMBL/GenBank/DDBJ databases">
        <title>A chromosome level genome sequence of Diviner's sage (Salvia divinorum).</title>
        <authorList>
            <person name="Ford S.A."/>
            <person name="Ro D.-K."/>
            <person name="Ness R.W."/>
            <person name="Phillips M.A."/>
        </authorList>
    </citation>
    <scope>NUCLEOTIDE SEQUENCE [LARGE SCALE GENOMIC DNA]</scope>
    <source>
        <strain evidence="5">SAF-2024a</strain>
        <tissue evidence="5">Leaf</tissue>
    </source>
</reference>
<evidence type="ECO:0000256" key="1">
    <source>
        <dbReference type="ARBA" id="ARBA00008609"/>
    </source>
</evidence>
<dbReference type="PANTHER" id="PTHR43757">
    <property type="entry name" value="AMINOMETHYLTRANSFERASE"/>
    <property type="match status" value="1"/>
</dbReference>
<sequence>MLSHLTSISCFCSVPRSFHALPSHKLQSHAFYCRQKKSKNGPLLSPAALPFDLSPPPIDLDPLETLNFPEEDGTTDAYASTDEALDAFGNGAVVVDLSDYGRIRVSGEDRIQFLHNQTTANFESLGEGQGCDTVFVTPTARTIDISHAWVMNNAVILVVSPMTCGSITEMLKKYIFFSDKVEIQDITEKTSMCALLGPKSSKIMDELNLGDLTGKAYGSHEHYSVDGMPVTVAVGSTVSVEGFTFMMSPAAVGSVRKALIGHGAVPMSPDAWETLRILQGRPAPGKELTEEFNVLEAGLWRAVSFNKGCYKGQETISRLVTYDGIKQRFWGIRLSSQVAPGSIITVDGKKVGKLTSYTDGTKASGPFGLGYIKRRAASEGDTVTVGDTVVGTLVEVPFLKDQFPPSKA</sequence>
<dbReference type="NCBIfam" id="TIGR03317">
    <property type="entry name" value="ygfZ_signature"/>
    <property type="match status" value="1"/>
</dbReference>
<keyword evidence="2" id="KW-0809">Transit peptide</keyword>
<dbReference type="Pfam" id="PF01571">
    <property type="entry name" value="GCV_T"/>
    <property type="match status" value="1"/>
</dbReference>
<organism evidence="5 6">
    <name type="scientific">Salvia divinorum</name>
    <name type="common">Maria pastora</name>
    <name type="synonym">Diviner's sage</name>
    <dbReference type="NCBI Taxonomy" id="28513"/>
    <lineage>
        <taxon>Eukaryota</taxon>
        <taxon>Viridiplantae</taxon>
        <taxon>Streptophyta</taxon>
        <taxon>Embryophyta</taxon>
        <taxon>Tracheophyta</taxon>
        <taxon>Spermatophyta</taxon>
        <taxon>Magnoliopsida</taxon>
        <taxon>eudicotyledons</taxon>
        <taxon>Gunneridae</taxon>
        <taxon>Pentapetalae</taxon>
        <taxon>asterids</taxon>
        <taxon>lamiids</taxon>
        <taxon>Lamiales</taxon>
        <taxon>Lamiaceae</taxon>
        <taxon>Nepetoideae</taxon>
        <taxon>Mentheae</taxon>
        <taxon>Salviinae</taxon>
        <taxon>Salvia</taxon>
        <taxon>Salvia subgen. Calosphace</taxon>
    </lineage>
</organism>
<dbReference type="InterPro" id="IPR013977">
    <property type="entry name" value="GcvT_C"/>
</dbReference>
<dbReference type="InterPro" id="IPR028896">
    <property type="entry name" value="GcvT/YgfZ/DmdA"/>
</dbReference>
<evidence type="ECO:0000256" key="2">
    <source>
        <dbReference type="ARBA" id="ARBA00022946"/>
    </source>
</evidence>
<dbReference type="Gene3D" id="3.30.1360.120">
    <property type="entry name" value="Probable tRNA modification gtpase trme, domain 1"/>
    <property type="match status" value="1"/>
</dbReference>
<gene>
    <name evidence="5" type="ORF">AAHA92_27840</name>
</gene>
<dbReference type="AlphaFoldDB" id="A0ABD1G541"/>
<dbReference type="Proteomes" id="UP001567538">
    <property type="component" value="Unassembled WGS sequence"/>
</dbReference>
<keyword evidence="6" id="KW-1185">Reference proteome</keyword>
<feature type="domain" description="GCVT N-terminal" evidence="3">
    <location>
        <begin position="79"/>
        <end position="307"/>
    </location>
</feature>
<dbReference type="SUPFAM" id="SSF101790">
    <property type="entry name" value="Aminomethyltransferase beta-barrel domain"/>
    <property type="match status" value="1"/>
</dbReference>
<accession>A0ABD1G541</accession>
<dbReference type="InterPro" id="IPR006222">
    <property type="entry name" value="GCVT_N"/>
</dbReference>
<name>A0ABD1G541_SALDI</name>
<dbReference type="InterPro" id="IPR029043">
    <property type="entry name" value="GcvT/YgfZ_C"/>
</dbReference>
<evidence type="ECO:0000313" key="6">
    <source>
        <dbReference type="Proteomes" id="UP001567538"/>
    </source>
</evidence>
<dbReference type="SUPFAM" id="SSF103025">
    <property type="entry name" value="Folate-binding domain"/>
    <property type="match status" value="1"/>
</dbReference>
<dbReference type="PANTHER" id="PTHR43757:SF14">
    <property type="entry name" value="GLYCINE CLEAVAGE T-PROTEIN FAMILY"/>
    <property type="match status" value="1"/>
</dbReference>
<comment type="caution">
    <text evidence="5">The sequence shown here is derived from an EMBL/GenBank/DDBJ whole genome shotgun (WGS) entry which is preliminary data.</text>
</comment>
<feature type="domain" description="Aminomethyltransferase C-terminal" evidence="4">
    <location>
        <begin position="328"/>
        <end position="386"/>
    </location>
</feature>
<dbReference type="GO" id="GO:0016740">
    <property type="term" value="F:transferase activity"/>
    <property type="evidence" value="ECO:0007669"/>
    <property type="project" value="UniProtKB-KW"/>
</dbReference>
<dbReference type="InterPro" id="IPR017703">
    <property type="entry name" value="YgfZ/GCV_T_CS"/>
</dbReference>